<dbReference type="Proteomes" id="UP000262582">
    <property type="component" value="Chromosome"/>
</dbReference>
<dbReference type="OrthoDB" id="5365842at2"/>
<evidence type="ECO:0000313" key="4">
    <source>
        <dbReference type="Proteomes" id="UP000290588"/>
    </source>
</evidence>
<dbReference type="AlphaFoldDB" id="A0A347UB27"/>
<dbReference type="KEGG" id="aell:AELL_2438"/>
<dbReference type="EMBL" id="CP032097">
    <property type="protein sequence ID" value="AXX96055.1"/>
    <property type="molecule type" value="Genomic_DNA"/>
</dbReference>
<reference evidence="1 3" key="2">
    <citation type="submission" date="2018-08" db="EMBL/GenBank/DDBJ databases">
        <title>Complete genome of the Arcobacter ellisii type strain LMG 26155.</title>
        <authorList>
            <person name="Miller W.G."/>
            <person name="Yee E."/>
            <person name="Bono J.L."/>
        </authorList>
    </citation>
    <scope>NUCLEOTIDE SEQUENCE [LARGE SCALE GENOMIC DNA]</scope>
    <source>
        <strain evidence="1 3">LMG 26155</strain>
    </source>
</reference>
<evidence type="ECO:0000313" key="3">
    <source>
        <dbReference type="Proteomes" id="UP000262582"/>
    </source>
</evidence>
<gene>
    <name evidence="1" type="ORF">AELL_2438</name>
    <name evidence="2" type="ORF">CP962_12625</name>
</gene>
<name>A0A347UB27_9BACT</name>
<accession>A0A347UB27</accession>
<dbReference type="EMBL" id="NXIG01000016">
    <property type="protein sequence ID" value="RXI28921.1"/>
    <property type="molecule type" value="Genomic_DNA"/>
</dbReference>
<dbReference type="RefSeq" id="WP_118918205.1">
    <property type="nucleotide sequence ID" value="NZ_CP032097.1"/>
</dbReference>
<evidence type="ECO:0000313" key="2">
    <source>
        <dbReference type="EMBL" id="RXI28921.1"/>
    </source>
</evidence>
<dbReference type="Proteomes" id="UP000290588">
    <property type="component" value="Unassembled WGS sequence"/>
</dbReference>
<reference evidence="2 4" key="1">
    <citation type="submission" date="2017-09" db="EMBL/GenBank/DDBJ databases">
        <title>Genomics of the genus Arcobacter.</title>
        <authorList>
            <person name="Perez-Cataluna A."/>
            <person name="Figueras M.J."/>
            <person name="Salas-Masso N."/>
        </authorList>
    </citation>
    <scope>NUCLEOTIDE SEQUENCE [LARGE SCALE GENOMIC DNA]</scope>
    <source>
        <strain evidence="2 4">CECT 7837</strain>
    </source>
</reference>
<sequence>MSTKRKTKNDILLSNIEVIKTLLINLYTIPKQLAYISQNNKSNFSVSDTTYMKFLNEYLPKEYEQYKKNLYFKTRISKIKEIAKIYTIIEFQFHELNFTGYINGNTKLDLTIEDYKHFMIRYFKN</sequence>
<organism evidence="2 4">
    <name type="scientific">Arcobacter ellisii</name>
    <dbReference type="NCBI Taxonomy" id="913109"/>
    <lineage>
        <taxon>Bacteria</taxon>
        <taxon>Pseudomonadati</taxon>
        <taxon>Campylobacterota</taxon>
        <taxon>Epsilonproteobacteria</taxon>
        <taxon>Campylobacterales</taxon>
        <taxon>Arcobacteraceae</taxon>
        <taxon>Arcobacter</taxon>
    </lineage>
</organism>
<evidence type="ECO:0000313" key="1">
    <source>
        <dbReference type="EMBL" id="AXX96055.1"/>
    </source>
</evidence>
<keyword evidence="3" id="KW-1185">Reference proteome</keyword>
<proteinExistence type="predicted"/>
<protein>
    <submittedName>
        <fullName evidence="2">Uncharacterized protein</fullName>
    </submittedName>
</protein>